<evidence type="ECO:0000313" key="3">
    <source>
        <dbReference type="EMBL" id="SPH21623.1"/>
    </source>
</evidence>
<reference evidence="3 4" key="1">
    <citation type="submission" date="2018-03" db="EMBL/GenBank/DDBJ databases">
        <authorList>
            <person name="Keele B.F."/>
        </authorList>
    </citation>
    <scope>NUCLEOTIDE SEQUENCE [LARGE SCALE GENOMIC DNA]</scope>
    <source>
        <strain evidence="3 4">CECT 8599</strain>
    </source>
</reference>
<dbReference type="Proteomes" id="UP000244880">
    <property type="component" value="Unassembled WGS sequence"/>
</dbReference>
<keyword evidence="4" id="KW-1185">Reference proteome</keyword>
<dbReference type="InterPro" id="IPR007730">
    <property type="entry name" value="SPOR-like_dom"/>
</dbReference>
<organism evidence="3 4">
    <name type="scientific">Ascidiaceihabitans donghaensis</name>
    <dbReference type="NCBI Taxonomy" id="1510460"/>
    <lineage>
        <taxon>Bacteria</taxon>
        <taxon>Pseudomonadati</taxon>
        <taxon>Pseudomonadota</taxon>
        <taxon>Alphaproteobacteria</taxon>
        <taxon>Rhodobacterales</taxon>
        <taxon>Paracoccaceae</taxon>
        <taxon>Ascidiaceihabitans</taxon>
    </lineage>
</organism>
<keyword evidence="1" id="KW-0472">Membrane</keyword>
<dbReference type="Gene3D" id="3.30.70.1070">
    <property type="entry name" value="Sporulation related repeat"/>
    <property type="match status" value="1"/>
</dbReference>
<name>A0A2R8BEY4_9RHOB</name>
<protein>
    <recommendedName>
        <fullName evidence="2">SPOR domain-containing protein</fullName>
    </recommendedName>
</protein>
<accession>A0A2R8BEY4</accession>
<dbReference type="Pfam" id="PF05036">
    <property type="entry name" value="SPOR"/>
    <property type="match status" value="1"/>
</dbReference>
<dbReference type="EMBL" id="OMOR01000001">
    <property type="protein sequence ID" value="SPH21623.1"/>
    <property type="molecule type" value="Genomic_DNA"/>
</dbReference>
<keyword evidence="1" id="KW-0812">Transmembrane</keyword>
<dbReference type="PROSITE" id="PS51724">
    <property type="entry name" value="SPOR"/>
    <property type="match status" value="1"/>
</dbReference>
<feature type="transmembrane region" description="Helical" evidence="1">
    <location>
        <begin position="33"/>
        <end position="54"/>
    </location>
</feature>
<evidence type="ECO:0000256" key="1">
    <source>
        <dbReference type="SAM" id="Phobius"/>
    </source>
</evidence>
<dbReference type="RefSeq" id="WP_108828685.1">
    <property type="nucleotide sequence ID" value="NZ_OMOR01000001.1"/>
</dbReference>
<dbReference type="GO" id="GO:0042834">
    <property type="term" value="F:peptidoglycan binding"/>
    <property type="evidence" value="ECO:0007669"/>
    <property type="project" value="InterPro"/>
</dbReference>
<gene>
    <name evidence="3" type="ORF">ASD8599_02375</name>
</gene>
<sequence length="333" mass="34702">MANVSYTHDLGAGGYAQSAPHTSPKPRNALTNLTNLTAAGVSLALMAGVAVWGYKLMVRDVSGIPVVQAASGDMRVRPEDPGGQLAINQGLAVNEVAAVGVAAKPADRLVLAPRPVDLTHEDMPTPVAMVAPVQQPVVSSAPIEQPQTLDVAAALESGSVEDLVNQLTAGADRIEAETEAQPVQVVASVTPPTPEAMPTPVVIDAPGIKTSFRPQLRPKALKAVASATATTNATPAAAPANAEVDAASLPAGTRLVQLGAFDSAEIARSQWTKLEGRFGDYLYGKQRIVQKAKSGGRTFYRLRAMGFEDLSDARRFCSALLAEKADCIPVVTR</sequence>
<feature type="domain" description="SPOR" evidence="2">
    <location>
        <begin position="248"/>
        <end position="333"/>
    </location>
</feature>
<proteinExistence type="predicted"/>
<keyword evidence="1" id="KW-1133">Transmembrane helix</keyword>
<dbReference type="AlphaFoldDB" id="A0A2R8BEY4"/>
<evidence type="ECO:0000313" key="4">
    <source>
        <dbReference type="Proteomes" id="UP000244880"/>
    </source>
</evidence>
<evidence type="ECO:0000259" key="2">
    <source>
        <dbReference type="PROSITE" id="PS51724"/>
    </source>
</evidence>
<dbReference type="InterPro" id="IPR036680">
    <property type="entry name" value="SPOR-like_sf"/>
</dbReference>
<dbReference type="OrthoDB" id="8479416at2"/>